<keyword evidence="2" id="KW-1185">Reference proteome</keyword>
<evidence type="ECO:0000313" key="1">
    <source>
        <dbReference type="EMBL" id="KAK2957559.1"/>
    </source>
</evidence>
<evidence type="ECO:0000313" key="2">
    <source>
        <dbReference type="Proteomes" id="UP001281761"/>
    </source>
</evidence>
<proteinExistence type="predicted"/>
<protein>
    <submittedName>
        <fullName evidence="1">Uncharacterized protein</fullName>
    </submittedName>
</protein>
<organism evidence="1 2">
    <name type="scientific">Blattamonas nauphoetae</name>
    <dbReference type="NCBI Taxonomy" id="2049346"/>
    <lineage>
        <taxon>Eukaryota</taxon>
        <taxon>Metamonada</taxon>
        <taxon>Preaxostyla</taxon>
        <taxon>Oxymonadida</taxon>
        <taxon>Blattamonas</taxon>
    </lineage>
</organism>
<dbReference type="Proteomes" id="UP001281761">
    <property type="component" value="Unassembled WGS sequence"/>
</dbReference>
<sequence>MMVLLSSANQVVTTTTMSCLTFFEYDHSIFSFLYFLVDAQLEWNEEGGKVREMGKEVYRMLRMEGIEDLNEAKLQNDKNGSIGGLFVEKSIGLNNLQGMNLS</sequence>
<name>A0ABQ9Y1J0_9EUKA</name>
<reference evidence="1 2" key="1">
    <citation type="journal article" date="2022" name="bioRxiv">
        <title>Genomics of Preaxostyla Flagellates Illuminates Evolutionary Transitions and the Path Towards Mitochondrial Loss.</title>
        <authorList>
            <person name="Novak L.V.F."/>
            <person name="Treitli S.C."/>
            <person name="Pyrih J."/>
            <person name="Halakuc P."/>
            <person name="Pipaliya S.V."/>
            <person name="Vacek V."/>
            <person name="Brzon O."/>
            <person name="Soukal P."/>
            <person name="Eme L."/>
            <person name="Dacks J.B."/>
            <person name="Karnkowska A."/>
            <person name="Elias M."/>
            <person name="Hampl V."/>
        </authorList>
    </citation>
    <scope>NUCLEOTIDE SEQUENCE [LARGE SCALE GENOMIC DNA]</scope>
    <source>
        <strain evidence="1">NAU3</strain>
        <tissue evidence="1">Gut</tissue>
    </source>
</reference>
<dbReference type="EMBL" id="JARBJD010000045">
    <property type="protein sequence ID" value="KAK2957559.1"/>
    <property type="molecule type" value="Genomic_DNA"/>
</dbReference>
<comment type="caution">
    <text evidence="1">The sequence shown here is derived from an EMBL/GenBank/DDBJ whole genome shotgun (WGS) entry which is preliminary data.</text>
</comment>
<accession>A0ABQ9Y1J0</accession>
<gene>
    <name evidence="1" type="ORF">BLNAU_7458</name>
</gene>